<dbReference type="GO" id="GO:0003723">
    <property type="term" value="F:RNA binding"/>
    <property type="evidence" value="ECO:0007669"/>
    <property type="project" value="InterPro"/>
</dbReference>
<dbReference type="InterPro" id="IPR011990">
    <property type="entry name" value="TPR-like_helical_dom_sf"/>
</dbReference>
<proteinExistence type="predicted"/>
<evidence type="ECO:0008006" key="5">
    <source>
        <dbReference type="Google" id="ProtNLM"/>
    </source>
</evidence>
<keyword evidence="1" id="KW-0677">Repeat</keyword>
<keyword evidence="3" id="KW-1133">Transmembrane helix</keyword>
<name>A5AP87_VITVI</name>
<dbReference type="GO" id="GO:0009451">
    <property type="term" value="P:RNA modification"/>
    <property type="evidence" value="ECO:0007669"/>
    <property type="project" value="InterPro"/>
</dbReference>
<dbReference type="InterPro" id="IPR002885">
    <property type="entry name" value="PPR_rpt"/>
</dbReference>
<dbReference type="PROSITE" id="PS51375">
    <property type="entry name" value="PPR"/>
    <property type="match status" value="1"/>
</dbReference>
<keyword evidence="3" id="KW-0812">Transmembrane</keyword>
<evidence type="ECO:0000256" key="1">
    <source>
        <dbReference type="ARBA" id="ARBA00022737"/>
    </source>
</evidence>
<accession>A5AP87</accession>
<dbReference type="Gene3D" id="1.25.40.10">
    <property type="entry name" value="Tetratricopeptide repeat domain"/>
    <property type="match status" value="2"/>
</dbReference>
<feature type="repeat" description="PPR" evidence="2">
    <location>
        <begin position="61"/>
        <end position="95"/>
    </location>
</feature>
<dbReference type="InterPro" id="IPR046960">
    <property type="entry name" value="PPR_At4g14850-like_plant"/>
</dbReference>
<evidence type="ECO:0000313" key="4">
    <source>
        <dbReference type="EMBL" id="CAN66978.1"/>
    </source>
</evidence>
<evidence type="ECO:0000256" key="2">
    <source>
        <dbReference type="PROSITE-ProRule" id="PRU00708"/>
    </source>
</evidence>
<sequence length="287" mass="32606">MPMRRNVVCRTAMINVYGKDRDFVEMLSFFSEWLFRLMRSNSMRQQWFLLVFIDVNKIPLNAILVTALIDMYSKCGDVENAWRIFGGVSCKKLPPWNGYVQRGLFEEAIDLYYLTKAVYEMGTVTWERSSSVPGSKQLRAKCDSCTVVVDIMADKHGLSPKLEHFACMVDLLGQARHVKEAYELAHNTIIPPYSIIWGTLLSAGCIHRNLEPANTISGTVTALQDPKSGFMHSVVEHLCFCRKIPLNAILVTALIDMYSKCRDVEKAWRISDGISCKKLPPWNAIIT</sequence>
<dbReference type="PANTHER" id="PTHR47926">
    <property type="entry name" value="PENTATRICOPEPTIDE REPEAT-CONTAINING PROTEIN"/>
    <property type="match status" value="1"/>
</dbReference>
<reference evidence="4" key="1">
    <citation type="journal article" date="2007" name="PLoS ONE">
        <title>The first genome sequence of an elite grapevine cultivar (Pinot noir Vitis vinifera L.): coping with a highly heterozygous genome.</title>
        <authorList>
            <person name="Velasco R."/>
            <person name="Zharkikh A."/>
            <person name="Troggio M."/>
            <person name="Cartwright D.A."/>
            <person name="Cestaro A."/>
            <person name="Pruss D."/>
            <person name="Pindo M."/>
            <person name="FitzGerald L.M."/>
            <person name="Vezzulli S."/>
            <person name="Reid J."/>
            <person name="Malacarne G."/>
            <person name="Iliev D."/>
            <person name="Coppola G."/>
            <person name="Wardell B."/>
            <person name="Micheletti D."/>
            <person name="Macalma T."/>
            <person name="Facci M."/>
            <person name="Mitchell J.T."/>
            <person name="Perazzolli M."/>
            <person name="Eldredge G."/>
            <person name="Gatto P."/>
            <person name="Oyzerski R."/>
            <person name="Moretto M."/>
            <person name="Gutin N."/>
            <person name="Stefanini M."/>
            <person name="Chen Y."/>
            <person name="Segala C."/>
            <person name="Davenport C."/>
            <person name="Dematte L."/>
            <person name="Mraz A."/>
            <person name="Battilana J."/>
            <person name="Stormo K."/>
            <person name="Costa F."/>
            <person name="Tao Q."/>
            <person name="Si-Ammour A."/>
            <person name="Harkins T."/>
            <person name="Lackey A."/>
            <person name="Perbost C."/>
            <person name="Taillon B."/>
            <person name="Stella A."/>
            <person name="Solovyev V."/>
            <person name="Fawcett J.A."/>
            <person name="Sterck L."/>
            <person name="Vandepoele K."/>
            <person name="Grando S.M."/>
            <person name="Toppo S."/>
            <person name="Moser C."/>
            <person name="Lanchbury J."/>
            <person name="Bogden R."/>
            <person name="Skolnick M."/>
            <person name="Sgaramella V."/>
            <person name="Bhatnagar S.K."/>
            <person name="Fontana P."/>
            <person name="Gutin A."/>
            <person name="Van de Peer Y."/>
            <person name="Salamini F."/>
            <person name="Viola R."/>
        </authorList>
    </citation>
    <scope>NUCLEOTIDE SEQUENCE</scope>
</reference>
<dbReference type="EMBL" id="AM431285">
    <property type="protein sequence ID" value="CAN66978.1"/>
    <property type="molecule type" value="Genomic_DNA"/>
</dbReference>
<dbReference type="Pfam" id="PF01535">
    <property type="entry name" value="PPR"/>
    <property type="match status" value="4"/>
</dbReference>
<protein>
    <recommendedName>
        <fullName evidence="5">Pentatricopeptide repeat-containing protein</fullName>
    </recommendedName>
</protein>
<organism evidence="4">
    <name type="scientific">Vitis vinifera</name>
    <name type="common">Grape</name>
    <dbReference type="NCBI Taxonomy" id="29760"/>
    <lineage>
        <taxon>Eukaryota</taxon>
        <taxon>Viridiplantae</taxon>
        <taxon>Streptophyta</taxon>
        <taxon>Embryophyta</taxon>
        <taxon>Tracheophyta</taxon>
        <taxon>Spermatophyta</taxon>
        <taxon>Magnoliopsida</taxon>
        <taxon>eudicotyledons</taxon>
        <taxon>Gunneridae</taxon>
        <taxon>Pentapetalae</taxon>
        <taxon>rosids</taxon>
        <taxon>Vitales</taxon>
        <taxon>Vitaceae</taxon>
        <taxon>Viteae</taxon>
        <taxon>Vitis</taxon>
    </lineage>
</organism>
<keyword evidence="3" id="KW-0472">Membrane</keyword>
<dbReference type="PANTHER" id="PTHR47926:SF347">
    <property type="entry name" value="PENTATRICOPEPTIDE REPEAT-CONTAINING PROTEIN"/>
    <property type="match status" value="1"/>
</dbReference>
<evidence type="ECO:0000256" key="3">
    <source>
        <dbReference type="SAM" id="Phobius"/>
    </source>
</evidence>
<gene>
    <name evidence="4" type="ORF">VITISV_021248</name>
</gene>
<dbReference type="AlphaFoldDB" id="A5AP87"/>
<feature type="transmembrane region" description="Helical" evidence="3">
    <location>
        <begin position="47"/>
        <end position="69"/>
    </location>
</feature>